<evidence type="ECO:0000313" key="3">
    <source>
        <dbReference type="Proteomes" id="UP000515703"/>
    </source>
</evidence>
<dbReference type="Pfam" id="PF01966">
    <property type="entry name" value="HD"/>
    <property type="match status" value="1"/>
</dbReference>
<dbReference type="EMBL" id="AP023368">
    <property type="protein sequence ID" value="BCJ99626.1"/>
    <property type="molecule type" value="Genomic_DNA"/>
</dbReference>
<accession>A0A7I8DTK5</accession>
<dbReference type="RefSeq" id="WP_330602191.1">
    <property type="nucleotide sequence ID" value="NZ_AP023368.1"/>
</dbReference>
<dbReference type="InterPro" id="IPR006674">
    <property type="entry name" value="HD_domain"/>
</dbReference>
<dbReference type="PANTHER" id="PTHR33594:SF1">
    <property type="entry name" value="HD_PDEASE DOMAIN-CONTAINING PROTEIN"/>
    <property type="match status" value="1"/>
</dbReference>
<reference evidence="2 3" key="2">
    <citation type="submission" date="2020-08" db="EMBL/GenBank/DDBJ databases">
        <authorList>
            <person name="Ueki A."/>
            <person name="Tonouchi A."/>
        </authorList>
    </citation>
    <scope>NUCLEOTIDE SEQUENCE [LARGE SCALE GENOMIC DNA]</scope>
    <source>
        <strain evidence="2 3">CTTW</strain>
    </source>
</reference>
<name>A0A7I8DTK5_9FIRM</name>
<dbReference type="SMART" id="SM00471">
    <property type="entry name" value="HDc"/>
    <property type="match status" value="1"/>
</dbReference>
<feature type="domain" description="HD/PDEase" evidence="1">
    <location>
        <begin position="23"/>
        <end position="136"/>
    </location>
</feature>
<proteinExistence type="predicted"/>
<evidence type="ECO:0000313" key="2">
    <source>
        <dbReference type="EMBL" id="BCJ99626.1"/>
    </source>
</evidence>
<dbReference type="Proteomes" id="UP000515703">
    <property type="component" value="Chromosome"/>
</dbReference>
<evidence type="ECO:0000259" key="1">
    <source>
        <dbReference type="SMART" id="SM00471"/>
    </source>
</evidence>
<dbReference type="GO" id="GO:0016787">
    <property type="term" value="F:hydrolase activity"/>
    <property type="evidence" value="ECO:0007669"/>
    <property type="project" value="UniProtKB-KW"/>
</dbReference>
<dbReference type="Gene3D" id="1.10.472.50">
    <property type="entry name" value="HD-domain/PDEase-like"/>
    <property type="match status" value="1"/>
</dbReference>
<sequence length="214" mass="24491">MINEIQVVENAFVYIKEIFRGDSSGHDYYHSVRVYNNALNIAHKEGGDLYFIKLSALLHDVDDRKLFDTGDNLENARKFLTDNEVDETTIEKICKIIAAVSYKGSESIIPDSIEGKIVQDADRLDALGAIGIARTFAYGGHKGRQIHEPFEKPLEDMTAKEYEQHESTSINHFYEKLLKLKNLMNTDTGILIAENRHAYMEEFLVKFIDEWNGK</sequence>
<keyword evidence="2" id="KW-0378">Hydrolase</keyword>
<dbReference type="SUPFAM" id="SSF109604">
    <property type="entry name" value="HD-domain/PDEase-like"/>
    <property type="match status" value="1"/>
</dbReference>
<reference evidence="2 3" key="1">
    <citation type="submission" date="2020-08" db="EMBL/GenBank/DDBJ databases">
        <title>Draft genome sequencing of an Anaerocolumna strain isolated from anoxic soil subjected to BSD treatment.</title>
        <authorList>
            <person name="Uek A."/>
            <person name="Tonouchi A."/>
        </authorList>
    </citation>
    <scope>NUCLEOTIDE SEQUENCE [LARGE SCALE GENOMIC DNA]</scope>
    <source>
        <strain evidence="2 3">CTTW</strain>
    </source>
</reference>
<dbReference type="KEGG" id="acht:bsdcttw_26670"/>
<keyword evidence="3" id="KW-1185">Reference proteome</keyword>
<dbReference type="CDD" id="cd00077">
    <property type="entry name" value="HDc"/>
    <property type="match status" value="1"/>
</dbReference>
<dbReference type="InterPro" id="IPR003607">
    <property type="entry name" value="HD/PDEase_dom"/>
</dbReference>
<dbReference type="AlphaFoldDB" id="A0A7I8DTK5"/>
<organism evidence="2 3">
    <name type="scientific">Anaerocolumna chitinilytica</name>
    <dbReference type="NCBI Taxonomy" id="1727145"/>
    <lineage>
        <taxon>Bacteria</taxon>
        <taxon>Bacillati</taxon>
        <taxon>Bacillota</taxon>
        <taxon>Clostridia</taxon>
        <taxon>Lachnospirales</taxon>
        <taxon>Lachnospiraceae</taxon>
        <taxon>Anaerocolumna</taxon>
    </lineage>
</organism>
<dbReference type="Gene3D" id="1.20.58.1910">
    <property type="match status" value="1"/>
</dbReference>
<gene>
    <name evidence="2" type="ORF">bsdcttw_26670</name>
</gene>
<dbReference type="PANTHER" id="PTHR33594">
    <property type="entry name" value="SUPERFAMILY HYDROLASE, PUTATIVE (AFU_ORTHOLOGUE AFUA_1G03035)-RELATED"/>
    <property type="match status" value="1"/>
</dbReference>
<protein>
    <submittedName>
        <fullName evidence="2">Phosphohydrolase</fullName>
    </submittedName>
</protein>